<feature type="region of interest" description="Disordered" evidence="1">
    <location>
        <begin position="128"/>
        <end position="156"/>
    </location>
</feature>
<dbReference type="EMBL" id="JAFEMO010000004">
    <property type="protein sequence ID" value="KAH7571728.1"/>
    <property type="molecule type" value="Genomic_DNA"/>
</dbReference>
<feature type="region of interest" description="Disordered" evidence="1">
    <location>
        <begin position="180"/>
        <end position="201"/>
    </location>
</feature>
<protein>
    <submittedName>
        <fullName evidence="2">Uncharacterized protein</fullName>
    </submittedName>
</protein>
<keyword evidence="3" id="KW-1185">Reference proteome</keyword>
<name>A0ABQ8I521_9ROSI</name>
<feature type="region of interest" description="Disordered" evidence="1">
    <location>
        <begin position="76"/>
        <end position="116"/>
    </location>
</feature>
<dbReference type="Proteomes" id="UP000827721">
    <property type="component" value="Unassembled WGS sequence"/>
</dbReference>
<feature type="compositionally biased region" description="Polar residues" evidence="1">
    <location>
        <begin position="95"/>
        <end position="110"/>
    </location>
</feature>
<proteinExistence type="predicted"/>
<gene>
    <name evidence="2" type="ORF">JRO89_XS04G0126500</name>
</gene>
<feature type="compositionally biased region" description="Basic and acidic residues" evidence="1">
    <location>
        <begin position="128"/>
        <end position="139"/>
    </location>
</feature>
<organism evidence="2 3">
    <name type="scientific">Xanthoceras sorbifolium</name>
    <dbReference type="NCBI Taxonomy" id="99658"/>
    <lineage>
        <taxon>Eukaryota</taxon>
        <taxon>Viridiplantae</taxon>
        <taxon>Streptophyta</taxon>
        <taxon>Embryophyta</taxon>
        <taxon>Tracheophyta</taxon>
        <taxon>Spermatophyta</taxon>
        <taxon>Magnoliopsida</taxon>
        <taxon>eudicotyledons</taxon>
        <taxon>Gunneridae</taxon>
        <taxon>Pentapetalae</taxon>
        <taxon>rosids</taxon>
        <taxon>malvids</taxon>
        <taxon>Sapindales</taxon>
        <taxon>Sapindaceae</taxon>
        <taxon>Xanthoceroideae</taxon>
        <taxon>Xanthoceras</taxon>
    </lineage>
</organism>
<evidence type="ECO:0000313" key="2">
    <source>
        <dbReference type="EMBL" id="KAH7571728.1"/>
    </source>
</evidence>
<evidence type="ECO:0000313" key="3">
    <source>
        <dbReference type="Proteomes" id="UP000827721"/>
    </source>
</evidence>
<evidence type="ECO:0000256" key="1">
    <source>
        <dbReference type="SAM" id="MobiDB-lite"/>
    </source>
</evidence>
<accession>A0ABQ8I521</accession>
<comment type="caution">
    <text evidence="2">The sequence shown here is derived from an EMBL/GenBank/DDBJ whole genome shotgun (WGS) entry which is preliminary data.</text>
</comment>
<sequence>MNITCCTVQRDGKEIQLELQPTEAIQNGQNTSNEVEVDDDLIAESDSPIFKTKSLAEIYERYNVMIAKEVPATVNDEASGSKGQGVGQSREAPDQSDTLKLTNIESTTSSEGEKATLDNLGKALVCRRGRDSREEKEPSNNHGKGNKALCAAGEGKRVADKATKRTVGEMVIRTEAMTKRDTASKLGQGQKAGLYNGPDPLNGEIDNVDASLMEGVSHDLGPRRGKHGSRSPTRRILYNKIFPPVSPEVGSKRKDKGISTDDSPLKPVEVLLDSAAGFLSEFHNTISAVLLWREFPSSFLFHAIREAQRNGEVKMVHCKSEEKVADILTKALASG</sequence>
<reference evidence="2 3" key="1">
    <citation type="submission" date="2021-02" db="EMBL/GenBank/DDBJ databases">
        <title>Plant Genome Project.</title>
        <authorList>
            <person name="Zhang R.-G."/>
        </authorList>
    </citation>
    <scope>NUCLEOTIDE SEQUENCE [LARGE SCALE GENOMIC DNA]</scope>
    <source>
        <tissue evidence="2">Leaves</tissue>
    </source>
</reference>